<sequence>MKPKIKDSTMIPENQPGARLNLWRGLQEQFGKLDEPQGNFTGQTVIVTGSNTGIGREAARRFVRMGAAKVILACRNTVAAEAAKRDIEATTDTTNVVEAWHIDLSSFDSVKAFATRAAELERLDILVNNASVLPMKYEEKEGYESMLTVNTISTLLLTLLVLPTLRKSGVRHNATPKIVTVSSDGAFMTSFSQKTAPVIFEELRKDSDMNARYNTTKLLQLVVMHRLALATNESGKGHVIMNSLNPGLVRSDLFRNVPFPFSLLVSGLNWIFGRTAEVASCTIIDSALQGEDSHDTFRSSCEQRRYPEILVGEDGEKLMNRVWSELLAIVEKIAPGATGEI</sequence>
<dbReference type="STRING" id="1531966.A0A0A1TSK9"/>
<dbReference type="PANTHER" id="PTHR43157">
    <property type="entry name" value="PHOSPHATIDYLINOSITOL-GLYCAN BIOSYNTHESIS CLASS F PROTEIN-RELATED"/>
    <property type="match status" value="1"/>
</dbReference>
<gene>
    <name evidence="2" type="ORF">VHEMI10031</name>
</gene>
<proteinExistence type="predicted"/>
<dbReference type="Pfam" id="PF00106">
    <property type="entry name" value="adh_short"/>
    <property type="match status" value="1"/>
</dbReference>
<evidence type="ECO:0000313" key="3">
    <source>
        <dbReference type="Proteomes" id="UP000039046"/>
    </source>
</evidence>
<evidence type="ECO:0000256" key="1">
    <source>
        <dbReference type="ARBA" id="ARBA00023002"/>
    </source>
</evidence>
<keyword evidence="1" id="KW-0560">Oxidoreductase</keyword>
<accession>A0A0A1TSK9</accession>
<dbReference type="EMBL" id="CDHN01000007">
    <property type="protein sequence ID" value="CEJ94507.1"/>
    <property type="molecule type" value="Genomic_DNA"/>
</dbReference>
<evidence type="ECO:0008006" key="4">
    <source>
        <dbReference type="Google" id="ProtNLM"/>
    </source>
</evidence>
<reference evidence="2 3" key="1">
    <citation type="journal article" date="2015" name="Genome Announc.">
        <title>Draft Genome Sequence and Gene Annotation of the Entomopathogenic Fungus Verticillium hemipterigenum.</title>
        <authorList>
            <person name="Horn F."/>
            <person name="Habel A."/>
            <person name="Scharf D.H."/>
            <person name="Dworschak J."/>
            <person name="Brakhage A.A."/>
            <person name="Guthke R."/>
            <person name="Hertweck C."/>
            <person name="Linde J."/>
        </authorList>
    </citation>
    <scope>NUCLEOTIDE SEQUENCE [LARGE SCALE GENOMIC DNA]</scope>
</reference>
<keyword evidence="3" id="KW-1185">Reference proteome</keyword>
<dbReference type="Gene3D" id="3.40.50.720">
    <property type="entry name" value="NAD(P)-binding Rossmann-like Domain"/>
    <property type="match status" value="1"/>
</dbReference>
<evidence type="ECO:0000313" key="2">
    <source>
        <dbReference type="EMBL" id="CEJ94507.1"/>
    </source>
</evidence>
<dbReference type="PANTHER" id="PTHR43157:SF31">
    <property type="entry name" value="PHOSPHATIDYLINOSITOL-GLYCAN BIOSYNTHESIS CLASS F PROTEIN"/>
    <property type="match status" value="1"/>
</dbReference>
<dbReference type="Proteomes" id="UP000039046">
    <property type="component" value="Unassembled WGS sequence"/>
</dbReference>
<dbReference type="OrthoDB" id="542013at2759"/>
<dbReference type="SUPFAM" id="SSF51735">
    <property type="entry name" value="NAD(P)-binding Rossmann-fold domains"/>
    <property type="match status" value="1"/>
</dbReference>
<dbReference type="InterPro" id="IPR002347">
    <property type="entry name" value="SDR_fam"/>
</dbReference>
<dbReference type="AlphaFoldDB" id="A0A0A1TSK9"/>
<dbReference type="GO" id="GO:0016491">
    <property type="term" value="F:oxidoreductase activity"/>
    <property type="evidence" value="ECO:0007669"/>
    <property type="project" value="UniProtKB-KW"/>
</dbReference>
<dbReference type="PRINTS" id="PR00081">
    <property type="entry name" value="GDHRDH"/>
</dbReference>
<protein>
    <recommendedName>
        <fullName evidence="4">Short-chain dehydrogenase/reductase family protein</fullName>
    </recommendedName>
</protein>
<organism evidence="2 3">
    <name type="scientific">[Torrubiella] hemipterigena</name>
    <dbReference type="NCBI Taxonomy" id="1531966"/>
    <lineage>
        <taxon>Eukaryota</taxon>
        <taxon>Fungi</taxon>
        <taxon>Dikarya</taxon>
        <taxon>Ascomycota</taxon>
        <taxon>Pezizomycotina</taxon>
        <taxon>Sordariomycetes</taxon>
        <taxon>Hypocreomycetidae</taxon>
        <taxon>Hypocreales</taxon>
        <taxon>Clavicipitaceae</taxon>
        <taxon>Clavicipitaceae incertae sedis</taxon>
        <taxon>'Torrubiella' clade</taxon>
    </lineage>
</organism>
<dbReference type="HOGENOM" id="CLU_010194_44_4_1"/>
<dbReference type="InterPro" id="IPR036291">
    <property type="entry name" value="NAD(P)-bd_dom_sf"/>
</dbReference>
<name>A0A0A1TSK9_9HYPO</name>